<reference evidence="3" key="1">
    <citation type="submission" date="2023-06" db="EMBL/GenBank/DDBJ databases">
        <title>Genome-scale phylogeny and comparative genomics of the fungal order Sordariales.</title>
        <authorList>
            <consortium name="Lawrence Berkeley National Laboratory"/>
            <person name="Hensen N."/>
            <person name="Bonometti L."/>
            <person name="Westerberg I."/>
            <person name="Brannstrom I.O."/>
            <person name="Guillou S."/>
            <person name="Cros-Aarteil S."/>
            <person name="Calhoun S."/>
            <person name="Haridas S."/>
            <person name="Kuo A."/>
            <person name="Mondo S."/>
            <person name="Pangilinan J."/>
            <person name="Riley R."/>
            <person name="LaButti K."/>
            <person name="Andreopoulos B."/>
            <person name="Lipzen A."/>
            <person name="Chen C."/>
            <person name="Yanf M."/>
            <person name="Daum C."/>
            <person name="Ng V."/>
            <person name="Clum A."/>
            <person name="Steindorff A."/>
            <person name="Ohm R."/>
            <person name="Martin F."/>
            <person name="Silar P."/>
            <person name="Natvig D."/>
            <person name="Lalanne C."/>
            <person name="Gautier V."/>
            <person name="Ament-velasquez S.L."/>
            <person name="Kruys A."/>
            <person name="Hutchinson M.I."/>
            <person name="Powell A.J."/>
            <person name="Barry K."/>
            <person name="Miller A.N."/>
            <person name="Grigoriev I.V."/>
            <person name="Debuchy R."/>
            <person name="Gladieux P."/>
            <person name="Thoren M.H."/>
            <person name="Johannesson H."/>
        </authorList>
    </citation>
    <scope>NUCLEOTIDE SEQUENCE</scope>
    <source>
        <strain evidence="3">SMH2392-1A</strain>
    </source>
</reference>
<sequence>MSLPIRSLSLTLLSVTTIIVLGDYLYVDGGEVAQLYSGQNASATHPSYPMNGTISIPLKTSWTNAPPPSSNPQNPPRSSNSKAPGKFSTDGSGSGSWGEETPRGDAVVELTKAVRASQGSWAQSRDVGYFLGGYASEYTDTSVTGDTCLALPRLLSYNMVTGELANSSSEGLGPYGTLVGGAAEYLPFGPSGVLLFLGGQSPVATQNCAWTGTDFNNPTIYISVPRSGTRSRQQERGPPGASVSSKSRPPLFKQGTQKFYPHSTMERTVLTPPARVPSKMVVVPHGYCPPPKAHVVVFRGAPTGKHVDA</sequence>
<feature type="compositionally biased region" description="Polar residues" evidence="1">
    <location>
        <begin position="221"/>
        <end position="231"/>
    </location>
</feature>
<feature type="compositionally biased region" description="Pro residues" evidence="1">
    <location>
        <begin position="65"/>
        <end position="75"/>
    </location>
</feature>
<feature type="chain" id="PRO_5041205730" evidence="2">
    <location>
        <begin position="23"/>
        <end position="309"/>
    </location>
</feature>
<gene>
    <name evidence="3" type="ORF">B0T26DRAFT_752818</name>
</gene>
<feature type="region of interest" description="Disordered" evidence="1">
    <location>
        <begin position="221"/>
        <end position="264"/>
    </location>
</feature>
<keyword evidence="4" id="KW-1185">Reference proteome</keyword>
<dbReference type="AlphaFoldDB" id="A0AA40ABC4"/>
<evidence type="ECO:0000256" key="1">
    <source>
        <dbReference type="SAM" id="MobiDB-lite"/>
    </source>
</evidence>
<comment type="caution">
    <text evidence="3">The sequence shown here is derived from an EMBL/GenBank/DDBJ whole genome shotgun (WGS) entry which is preliminary data.</text>
</comment>
<evidence type="ECO:0000313" key="4">
    <source>
        <dbReference type="Proteomes" id="UP001172101"/>
    </source>
</evidence>
<organism evidence="3 4">
    <name type="scientific">Lasiosphaeria miniovina</name>
    <dbReference type="NCBI Taxonomy" id="1954250"/>
    <lineage>
        <taxon>Eukaryota</taxon>
        <taxon>Fungi</taxon>
        <taxon>Dikarya</taxon>
        <taxon>Ascomycota</taxon>
        <taxon>Pezizomycotina</taxon>
        <taxon>Sordariomycetes</taxon>
        <taxon>Sordariomycetidae</taxon>
        <taxon>Sordariales</taxon>
        <taxon>Lasiosphaeriaceae</taxon>
        <taxon>Lasiosphaeria</taxon>
    </lineage>
</organism>
<dbReference type="RefSeq" id="XP_060293923.1">
    <property type="nucleotide sequence ID" value="XM_060445581.1"/>
</dbReference>
<evidence type="ECO:0000313" key="3">
    <source>
        <dbReference type="EMBL" id="KAK0712600.1"/>
    </source>
</evidence>
<proteinExistence type="predicted"/>
<evidence type="ECO:0000256" key="2">
    <source>
        <dbReference type="SAM" id="SignalP"/>
    </source>
</evidence>
<dbReference type="Proteomes" id="UP001172101">
    <property type="component" value="Unassembled WGS sequence"/>
</dbReference>
<keyword evidence="2" id="KW-0732">Signal</keyword>
<feature type="region of interest" description="Disordered" evidence="1">
    <location>
        <begin position="58"/>
        <end position="102"/>
    </location>
</feature>
<feature type="signal peptide" evidence="2">
    <location>
        <begin position="1"/>
        <end position="22"/>
    </location>
</feature>
<dbReference type="GeneID" id="85328851"/>
<accession>A0AA40ABC4</accession>
<dbReference type="EMBL" id="JAUIRO010000005">
    <property type="protein sequence ID" value="KAK0712600.1"/>
    <property type="molecule type" value="Genomic_DNA"/>
</dbReference>
<protein>
    <submittedName>
        <fullName evidence="3">Uncharacterized protein</fullName>
    </submittedName>
</protein>
<name>A0AA40ABC4_9PEZI</name>